<accession>A0A1A8WMH8</accession>
<dbReference type="EMBL" id="FLQU01001525">
    <property type="protein sequence ID" value="SBS93423.1"/>
    <property type="molecule type" value="Genomic_DNA"/>
</dbReference>
<keyword evidence="1" id="KW-0472">Membrane</keyword>
<dbReference type="AlphaFoldDB" id="A0A1A8WMH8"/>
<keyword evidence="1" id="KW-1133">Transmembrane helix</keyword>
<reference evidence="3" key="1">
    <citation type="submission" date="2016-05" db="EMBL/GenBank/DDBJ databases">
        <authorList>
            <person name="Naeem Raeece"/>
        </authorList>
    </citation>
    <scope>NUCLEOTIDE SEQUENCE [LARGE SCALE GENOMIC DNA]</scope>
</reference>
<evidence type="ECO:0000313" key="3">
    <source>
        <dbReference type="Proteomes" id="UP000078560"/>
    </source>
</evidence>
<gene>
    <name evidence="2" type="ORF">POVCU2_0081010</name>
</gene>
<proteinExistence type="predicted"/>
<sequence length="301" mass="36493">MVDTTVFGDLPSSKFDKKFQEDIEYKTLETFEKTKTEQRELNTWIDKFKEKLIKYFYEEYKSWPKDIYQKRCRDLDYWVRKVHEKISELLIDPRLTDCTLRFQKDVPPIFEKNVNFKCKRYIGSSTELEVRKKLDDYCENRDYIKEKIDEKKNKDFCLIYNTYNRENDELFNKDSACNKKYYEPEHCIIHDKCTIKNKFETFPQIECDQYDVSYDSENNSLLKKVLLSTPVILGIGAFFLFLYKHTPLFSLILTGNFKRKINDILTEDKQEISERITEYRPKYTENDKNSIRYNMISDDVY</sequence>
<evidence type="ECO:0000256" key="1">
    <source>
        <dbReference type="SAM" id="Phobius"/>
    </source>
</evidence>
<keyword evidence="1" id="KW-0812">Transmembrane</keyword>
<feature type="transmembrane region" description="Helical" evidence="1">
    <location>
        <begin position="225"/>
        <end position="243"/>
    </location>
</feature>
<evidence type="ECO:0000313" key="2">
    <source>
        <dbReference type="EMBL" id="SBS93423.1"/>
    </source>
</evidence>
<dbReference type="Proteomes" id="UP000078560">
    <property type="component" value="Unassembled WGS sequence"/>
</dbReference>
<name>A0A1A8WMH8_PLAOA</name>
<organism evidence="2 3">
    <name type="scientific">Plasmodium ovale curtisi</name>
    <dbReference type="NCBI Taxonomy" id="864141"/>
    <lineage>
        <taxon>Eukaryota</taxon>
        <taxon>Sar</taxon>
        <taxon>Alveolata</taxon>
        <taxon>Apicomplexa</taxon>
        <taxon>Aconoidasida</taxon>
        <taxon>Haemosporida</taxon>
        <taxon>Plasmodiidae</taxon>
        <taxon>Plasmodium</taxon>
        <taxon>Plasmodium (Plasmodium)</taxon>
    </lineage>
</organism>
<protein>
    <submittedName>
        <fullName evidence="2">PIR Superfamily Protein</fullName>
    </submittedName>
</protein>